<dbReference type="Gene3D" id="3.90.80.10">
    <property type="entry name" value="Inorganic pyrophosphatase"/>
    <property type="match status" value="1"/>
</dbReference>
<evidence type="ECO:0000313" key="8">
    <source>
        <dbReference type="EMBL" id="KKR72036.1"/>
    </source>
</evidence>
<evidence type="ECO:0000256" key="7">
    <source>
        <dbReference type="HAMAP-Rule" id="MF_00209"/>
    </source>
</evidence>
<comment type="function">
    <text evidence="7">Catalyzes the hydrolysis of inorganic pyrophosphate (PPi) forming two phosphate ions.</text>
</comment>
<feature type="binding site" evidence="7">
    <location>
        <position position="65"/>
    </location>
    <ligand>
        <name>Mg(2+)</name>
        <dbReference type="ChEBI" id="CHEBI:18420"/>
        <label>1</label>
    </ligand>
</feature>
<comment type="subcellular location">
    <subcellularLocation>
        <location evidence="7">Cytoplasm</location>
    </subcellularLocation>
</comment>
<reference evidence="8 9" key="1">
    <citation type="journal article" date="2015" name="Nature">
        <title>rRNA introns, odd ribosomes, and small enigmatic genomes across a large radiation of phyla.</title>
        <authorList>
            <person name="Brown C.T."/>
            <person name="Hug L.A."/>
            <person name="Thomas B.C."/>
            <person name="Sharon I."/>
            <person name="Castelle C.J."/>
            <person name="Singh A."/>
            <person name="Wilkins M.J."/>
            <person name="Williams K.H."/>
            <person name="Banfield J.F."/>
        </authorList>
    </citation>
    <scope>NUCLEOTIDE SEQUENCE [LARGE SCALE GENOMIC DNA]</scope>
</reference>
<evidence type="ECO:0000256" key="2">
    <source>
        <dbReference type="ARBA" id="ARBA00022490"/>
    </source>
</evidence>
<comment type="cofactor">
    <cofactor evidence="1 7">
        <name>Mg(2+)</name>
        <dbReference type="ChEBI" id="CHEBI:18420"/>
    </cofactor>
</comment>
<feature type="binding site" evidence="7">
    <location>
        <position position="141"/>
    </location>
    <ligand>
        <name>substrate</name>
    </ligand>
</feature>
<keyword evidence="4 7" id="KW-0378">Hydrolase</keyword>
<protein>
    <recommendedName>
        <fullName evidence="7">Inorganic pyrophosphatase</fullName>
        <ecNumber evidence="7">3.6.1.1</ecNumber>
    </recommendedName>
    <alternativeName>
        <fullName evidence="7">Pyrophosphate phospho-hydrolase</fullName>
        <shortName evidence="7">PPase</shortName>
    </alternativeName>
</protein>
<proteinExistence type="inferred from homology"/>
<dbReference type="Proteomes" id="UP000034664">
    <property type="component" value="Unassembled WGS sequence"/>
</dbReference>
<dbReference type="SUPFAM" id="SSF50324">
    <property type="entry name" value="Inorganic pyrophosphatase"/>
    <property type="match status" value="1"/>
</dbReference>
<comment type="catalytic activity">
    <reaction evidence="6 7">
        <text>diphosphate + H2O = 2 phosphate + H(+)</text>
        <dbReference type="Rhea" id="RHEA:24576"/>
        <dbReference type="ChEBI" id="CHEBI:15377"/>
        <dbReference type="ChEBI" id="CHEBI:15378"/>
        <dbReference type="ChEBI" id="CHEBI:33019"/>
        <dbReference type="ChEBI" id="CHEBI:43474"/>
        <dbReference type="EC" id="3.6.1.1"/>
    </reaction>
</comment>
<dbReference type="Pfam" id="PF00719">
    <property type="entry name" value="Pyrophosphatase"/>
    <property type="match status" value="1"/>
</dbReference>
<dbReference type="PANTHER" id="PTHR10286">
    <property type="entry name" value="INORGANIC PYROPHOSPHATASE"/>
    <property type="match status" value="1"/>
</dbReference>
<evidence type="ECO:0000256" key="5">
    <source>
        <dbReference type="ARBA" id="ARBA00022842"/>
    </source>
</evidence>
<dbReference type="GO" id="GO:0004427">
    <property type="term" value="F:inorganic diphosphate phosphatase activity"/>
    <property type="evidence" value="ECO:0007669"/>
    <property type="project" value="UniProtKB-UniRule"/>
</dbReference>
<dbReference type="EMBL" id="LBZM01000013">
    <property type="protein sequence ID" value="KKR72036.1"/>
    <property type="molecule type" value="Genomic_DNA"/>
</dbReference>
<accession>A0A0G0TB36</accession>
<keyword evidence="3 7" id="KW-0479">Metal-binding</keyword>
<feature type="binding site" evidence="7">
    <location>
        <position position="70"/>
    </location>
    <ligand>
        <name>Mg(2+)</name>
        <dbReference type="ChEBI" id="CHEBI:18420"/>
        <label>2</label>
    </ligand>
</feature>
<feature type="binding site" evidence="7">
    <location>
        <position position="43"/>
    </location>
    <ligand>
        <name>substrate</name>
    </ligand>
</feature>
<comment type="similarity">
    <text evidence="7">Belongs to the PPase family.</text>
</comment>
<dbReference type="NCBIfam" id="NF002317">
    <property type="entry name" value="PRK01250.1"/>
    <property type="match status" value="1"/>
</dbReference>
<comment type="caution">
    <text evidence="8">The sequence shown here is derived from an EMBL/GenBank/DDBJ whole genome shotgun (WGS) entry which is preliminary data.</text>
</comment>
<dbReference type="PATRIC" id="fig|1618482.3.peg.590"/>
<sequence length="170" mass="19234">MNLKKLSDQKMTPDNFIAVIEIPMGSNIKYELDKDTETIFVDRFAFTSMGYPLNYGFIPGTMADDGDPVDVLVLTSTPISPGCAIKCRVIGILVMEDEEGMDEKLLAVPLPKVDAFSAHIQSLDDVPEAMKNKIKHFFERYKELEPGKWVKVKDWKSREEAAKYLEKALK</sequence>
<comment type="subunit">
    <text evidence="7">Homohexamer.</text>
</comment>
<dbReference type="GO" id="GO:0005737">
    <property type="term" value="C:cytoplasm"/>
    <property type="evidence" value="ECO:0007669"/>
    <property type="project" value="UniProtKB-SubCell"/>
</dbReference>
<keyword evidence="2 7" id="KW-0963">Cytoplasm</keyword>
<dbReference type="InterPro" id="IPR008162">
    <property type="entry name" value="Pyrophosphatase"/>
</dbReference>
<evidence type="ECO:0000313" key="9">
    <source>
        <dbReference type="Proteomes" id="UP000034664"/>
    </source>
</evidence>
<dbReference type="HAMAP" id="MF_00209">
    <property type="entry name" value="Inorganic_PPase"/>
    <property type="match status" value="1"/>
</dbReference>
<evidence type="ECO:0000256" key="6">
    <source>
        <dbReference type="ARBA" id="ARBA00047820"/>
    </source>
</evidence>
<feature type="binding site" evidence="7">
    <location>
        <position position="102"/>
    </location>
    <ligand>
        <name>Mg(2+)</name>
        <dbReference type="ChEBI" id="CHEBI:18420"/>
        <label>1</label>
    </ligand>
</feature>
<organism evidence="8 9">
    <name type="scientific">Candidatus Roizmanbacteria bacterium GW2011_GWB1_40_7</name>
    <dbReference type="NCBI Taxonomy" id="1618482"/>
    <lineage>
        <taxon>Bacteria</taxon>
        <taxon>Candidatus Roizmaniibacteriota</taxon>
    </lineage>
</organism>
<dbReference type="AlphaFoldDB" id="A0A0G0TB36"/>
<feature type="binding site" evidence="7">
    <location>
        <position position="29"/>
    </location>
    <ligand>
        <name>substrate</name>
    </ligand>
</feature>
<dbReference type="GO" id="GO:0006796">
    <property type="term" value="P:phosphate-containing compound metabolic process"/>
    <property type="evidence" value="ECO:0007669"/>
    <property type="project" value="InterPro"/>
</dbReference>
<name>A0A0G0TB36_9BACT</name>
<evidence type="ECO:0000256" key="1">
    <source>
        <dbReference type="ARBA" id="ARBA00001946"/>
    </source>
</evidence>
<dbReference type="PROSITE" id="PS00387">
    <property type="entry name" value="PPASE"/>
    <property type="match status" value="1"/>
</dbReference>
<evidence type="ECO:0000256" key="4">
    <source>
        <dbReference type="ARBA" id="ARBA00022801"/>
    </source>
</evidence>
<dbReference type="InterPro" id="IPR036649">
    <property type="entry name" value="Pyrophosphatase_sf"/>
</dbReference>
<dbReference type="FunFam" id="3.90.80.10:FF:000003">
    <property type="entry name" value="Inorganic pyrophosphatase"/>
    <property type="match status" value="1"/>
</dbReference>
<evidence type="ECO:0000256" key="3">
    <source>
        <dbReference type="ARBA" id="ARBA00022723"/>
    </source>
</evidence>
<feature type="binding site" evidence="7">
    <location>
        <position position="70"/>
    </location>
    <ligand>
        <name>Mg(2+)</name>
        <dbReference type="ChEBI" id="CHEBI:18420"/>
        <label>1</label>
    </ligand>
</feature>
<keyword evidence="5 7" id="KW-0460">Magnesium</keyword>
<dbReference type="GO" id="GO:0000287">
    <property type="term" value="F:magnesium ion binding"/>
    <property type="evidence" value="ECO:0007669"/>
    <property type="project" value="UniProtKB-UniRule"/>
</dbReference>
<dbReference type="CDD" id="cd00412">
    <property type="entry name" value="pyrophosphatase"/>
    <property type="match status" value="1"/>
</dbReference>
<gene>
    <name evidence="7" type="primary">ppa</name>
    <name evidence="8" type="ORF">UU14_C0013G0010</name>
</gene>
<dbReference type="EC" id="3.6.1.1" evidence="7"/>
<feature type="binding site" evidence="7">
    <location>
        <position position="55"/>
    </location>
    <ligand>
        <name>substrate</name>
    </ligand>
</feature>